<dbReference type="KEGG" id="hir:HETIRDRAFT_422602"/>
<feature type="coiled-coil region" evidence="1">
    <location>
        <begin position="6"/>
        <end position="48"/>
    </location>
</feature>
<gene>
    <name evidence="2" type="ORF">HETIRDRAFT_422602</name>
</gene>
<dbReference type="Proteomes" id="UP000030671">
    <property type="component" value="Unassembled WGS sequence"/>
</dbReference>
<evidence type="ECO:0000313" key="2">
    <source>
        <dbReference type="EMBL" id="ETW75988.1"/>
    </source>
</evidence>
<evidence type="ECO:0000313" key="3">
    <source>
        <dbReference type="Proteomes" id="UP000030671"/>
    </source>
</evidence>
<dbReference type="RefSeq" id="XP_009552218.1">
    <property type="nucleotide sequence ID" value="XM_009553923.1"/>
</dbReference>
<accession>W4JR17</accession>
<evidence type="ECO:0000256" key="1">
    <source>
        <dbReference type="SAM" id="Coils"/>
    </source>
</evidence>
<protein>
    <submittedName>
        <fullName evidence="2">Uncharacterized protein</fullName>
    </submittedName>
</protein>
<name>W4JR17_HETIT</name>
<proteinExistence type="predicted"/>
<sequence length="245" mass="26478">MVHFAMQQQAVEAQALEEEAEQVATAEHEAEEAEVARAASALEVAEKDHQREMFSELLDVKKGNHQMAALKAESILPLSLFLHSPSPSVPAMSFSCPKPSFAHLPSQPNPLVAESNLASTTTTLHCISIDPVTLVTLTNMNGKPLAAAVVVEFAHQQTPSFGCVMLPLGPGYGQMSTVWASEEWNGASKVLKNPPGLVFGDCLSMLVQFLDHGVLLLHLAWLGVLYQVCQLAKGVQFPAWVDTNR</sequence>
<keyword evidence="1" id="KW-0175">Coiled coil</keyword>
<dbReference type="HOGENOM" id="CLU_1133708_0_0_1"/>
<dbReference type="InParanoid" id="W4JR17"/>
<organism evidence="2 3">
    <name type="scientific">Heterobasidion irregulare (strain TC 32-1)</name>
    <dbReference type="NCBI Taxonomy" id="747525"/>
    <lineage>
        <taxon>Eukaryota</taxon>
        <taxon>Fungi</taxon>
        <taxon>Dikarya</taxon>
        <taxon>Basidiomycota</taxon>
        <taxon>Agaricomycotina</taxon>
        <taxon>Agaricomycetes</taxon>
        <taxon>Russulales</taxon>
        <taxon>Bondarzewiaceae</taxon>
        <taxon>Heterobasidion</taxon>
        <taxon>Heterobasidion annosum species complex</taxon>
    </lineage>
</organism>
<dbReference type="EMBL" id="KI925465">
    <property type="protein sequence ID" value="ETW75988.1"/>
    <property type="molecule type" value="Genomic_DNA"/>
</dbReference>
<reference evidence="2 3" key="1">
    <citation type="journal article" date="2012" name="New Phytol.">
        <title>Insight into trade-off between wood decay and parasitism from the genome of a fungal forest pathogen.</title>
        <authorList>
            <person name="Olson A."/>
            <person name="Aerts A."/>
            <person name="Asiegbu F."/>
            <person name="Belbahri L."/>
            <person name="Bouzid O."/>
            <person name="Broberg A."/>
            <person name="Canback B."/>
            <person name="Coutinho P.M."/>
            <person name="Cullen D."/>
            <person name="Dalman K."/>
            <person name="Deflorio G."/>
            <person name="van Diepen L.T."/>
            <person name="Dunand C."/>
            <person name="Duplessis S."/>
            <person name="Durling M."/>
            <person name="Gonthier P."/>
            <person name="Grimwood J."/>
            <person name="Fossdal C.G."/>
            <person name="Hansson D."/>
            <person name="Henrissat B."/>
            <person name="Hietala A."/>
            <person name="Himmelstrand K."/>
            <person name="Hoffmeister D."/>
            <person name="Hogberg N."/>
            <person name="James T.Y."/>
            <person name="Karlsson M."/>
            <person name="Kohler A."/>
            <person name="Kues U."/>
            <person name="Lee Y.H."/>
            <person name="Lin Y.C."/>
            <person name="Lind M."/>
            <person name="Lindquist E."/>
            <person name="Lombard V."/>
            <person name="Lucas S."/>
            <person name="Lunden K."/>
            <person name="Morin E."/>
            <person name="Murat C."/>
            <person name="Park J."/>
            <person name="Raffaello T."/>
            <person name="Rouze P."/>
            <person name="Salamov A."/>
            <person name="Schmutz J."/>
            <person name="Solheim H."/>
            <person name="Stahlberg J."/>
            <person name="Velez H."/>
            <person name="de Vries R.P."/>
            <person name="Wiebenga A."/>
            <person name="Woodward S."/>
            <person name="Yakovlev I."/>
            <person name="Garbelotto M."/>
            <person name="Martin F."/>
            <person name="Grigoriev I.V."/>
            <person name="Stenlid J."/>
        </authorList>
    </citation>
    <scope>NUCLEOTIDE SEQUENCE [LARGE SCALE GENOMIC DNA]</scope>
    <source>
        <strain evidence="2 3">TC 32-1</strain>
    </source>
</reference>
<dbReference type="AlphaFoldDB" id="W4JR17"/>
<keyword evidence="3" id="KW-1185">Reference proteome</keyword>
<dbReference type="GeneID" id="20673825"/>